<dbReference type="EMBL" id="JALJOV010001798">
    <property type="protein sequence ID" value="KAK9840713.1"/>
    <property type="molecule type" value="Genomic_DNA"/>
</dbReference>
<feature type="compositionally biased region" description="Low complexity" evidence="1">
    <location>
        <begin position="384"/>
        <end position="393"/>
    </location>
</feature>
<gene>
    <name evidence="2" type="ORF">WJX84_003813</name>
</gene>
<feature type="region of interest" description="Disordered" evidence="1">
    <location>
        <begin position="1"/>
        <end position="93"/>
    </location>
</feature>
<sequence>MSSEVHKPLPTAQTLENKENPGADGPPSRKLGNLPPVQRFARGVLSRRENTPDIKPSLLPHKTHPYPSASKPSPAANPTGAPKAPSQGGMLDRPAWDTALHACMGFRQPLMQKQPLARRAANEDEGRQQFKDLKDQSIGLGYAPLWMSWATLEARHGDSQEAASKLRKGIKLGAQPVGDLEEMLRELQRLRPGRSCLTVCPEPAVGATPIVITSRPGASLETPRDHLNLEGLPKGYPGSQQPGAAPSTARSVLTSASLSGSSSCEDPSGTLHSRFITPLTNFTHHSRSDRSSSSEEATANFHSTRALTGLLGASSHLVSSQPTVSSATETGKEVAQAAVHGTTPDEKSQEGPQPVQRETPAGQSSSFQENRPMPASLRRSDLKAPGAARLLSGGLSGAFHGPKRLGLGGGAARIRIPSPAPAMATLSLEDVDDDQGGDGPRKRKAEAEARKSPKAVLEVPNTTKRRQSPQAEQSGRPNESKPPLAPASAPGRSR</sequence>
<feature type="compositionally biased region" description="Low complexity" evidence="1">
    <location>
        <begin position="251"/>
        <end position="263"/>
    </location>
</feature>
<name>A0AAW1S3F7_9CHLO</name>
<feature type="compositionally biased region" description="Low complexity" evidence="1">
    <location>
        <begin position="412"/>
        <end position="424"/>
    </location>
</feature>
<proteinExistence type="predicted"/>
<dbReference type="AlphaFoldDB" id="A0AAW1S3F7"/>
<feature type="region of interest" description="Disordered" evidence="1">
    <location>
        <begin position="215"/>
        <end position="269"/>
    </location>
</feature>
<evidence type="ECO:0000313" key="3">
    <source>
        <dbReference type="Proteomes" id="UP001485043"/>
    </source>
</evidence>
<organism evidence="2 3">
    <name type="scientific">Apatococcus fuscideae</name>
    <dbReference type="NCBI Taxonomy" id="2026836"/>
    <lineage>
        <taxon>Eukaryota</taxon>
        <taxon>Viridiplantae</taxon>
        <taxon>Chlorophyta</taxon>
        <taxon>core chlorophytes</taxon>
        <taxon>Trebouxiophyceae</taxon>
        <taxon>Chlorellales</taxon>
        <taxon>Chlorellaceae</taxon>
        <taxon>Apatococcus</taxon>
    </lineage>
</organism>
<reference evidence="2 3" key="1">
    <citation type="journal article" date="2024" name="Nat. Commun.">
        <title>Phylogenomics reveals the evolutionary origins of lichenization in chlorophyte algae.</title>
        <authorList>
            <person name="Puginier C."/>
            <person name="Libourel C."/>
            <person name="Otte J."/>
            <person name="Skaloud P."/>
            <person name="Haon M."/>
            <person name="Grisel S."/>
            <person name="Petersen M."/>
            <person name="Berrin J.G."/>
            <person name="Delaux P.M."/>
            <person name="Dal Grande F."/>
            <person name="Keller J."/>
        </authorList>
    </citation>
    <scope>NUCLEOTIDE SEQUENCE [LARGE SCALE GENOMIC DNA]</scope>
    <source>
        <strain evidence="2 3">SAG 2523</strain>
    </source>
</reference>
<comment type="caution">
    <text evidence="2">The sequence shown here is derived from an EMBL/GenBank/DDBJ whole genome shotgun (WGS) entry which is preliminary data.</text>
</comment>
<evidence type="ECO:0000313" key="2">
    <source>
        <dbReference type="EMBL" id="KAK9840713.1"/>
    </source>
</evidence>
<feature type="region of interest" description="Disordered" evidence="1">
    <location>
        <begin position="320"/>
        <end position="494"/>
    </location>
</feature>
<dbReference type="Gene3D" id="1.25.40.430">
    <property type="match status" value="1"/>
</dbReference>
<accession>A0AAW1S3F7</accession>
<evidence type="ECO:0000256" key="1">
    <source>
        <dbReference type="SAM" id="MobiDB-lite"/>
    </source>
</evidence>
<protein>
    <submittedName>
        <fullName evidence="2">Uncharacterized protein</fullName>
    </submittedName>
</protein>
<keyword evidence="3" id="KW-1185">Reference proteome</keyword>
<feature type="compositionally biased region" description="Low complexity" evidence="1">
    <location>
        <begin position="65"/>
        <end position="78"/>
    </location>
</feature>
<feature type="compositionally biased region" description="Polar residues" evidence="1">
    <location>
        <begin position="468"/>
        <end position="477"/>
    </location>
</feature>
<feature type="compositionally biased region" description="Polar residues" evidence="1">
    <location>
        <begin position="320"/>
        <end position="329"/>
    </location>
</feature>
<dbReference type="Proteomes" id="UP001485043">
    <property type="component" value="Unassembled WGS sequence"/>
</dbReference>